<name>A0A5J5F9E8_9PEZI</name>
<dbReference type="OrthoDB" id="2728997at2759"/>
<feature type="compositionally biased region" description="Basic and acidic residues" evidence="1">
    <location>
        <begin position="146"/>
        <end position="155"/>
    </location>
</feature>
<evidence type="ECO:0008006" key="4">
    <source>
        <dbReference type="Google" id="ProtNLM"/>
    </source>
</evidence>
<protein>
    <recommendedName>
        <fullName evidence="4">Retrotransposon gag domain-containing protein</fullName>
    </recommendedName>
</protein>
<evidence type="ECO:0000256" key="1">
    <source>
        <dbReference type="SAM" id="MobiDB-lite"/>
    </source>
</evidence>
<sequence length="155" mass="17292">MQLHNPIKATYPGALQWANKKWIPGVRTTPTWDTFKQELKDCFIPSSAKQHAVRAFADLATAGKAARMDAFNQEFLHLASNVKLVSGEDPRDRLAAYIRKPDRATAKQQLAIDYEKWVFAVEQRGDSAPGLATTMTQGCQKSGQSDLERGLDRTD</sequence>
<feature type="compositionally biased region" description="Polar residues" evidence="1">
    <location>
        <begin position="133"/>
        <end position="145"/>
    </location>
</feature>
<accession>A0A5J5F9E8</accession>
<dbReference type="InParanoid" id="A0A5J5F9E8"/>
<comment type="caution">
    <text evidence="2">The sequence shown here is derived from an EMBL/GenBank/DDBJ whole genome shotgun (WGS) entry which is preliminary data.</text>
</comment>
<dbReference type="AlphaFoldDB" id="A0A5J5F9E8"/>
<dbReference type="Proteomes" id="UP000326924">
    <property type="component" value="Unassembled WGS sequence"/>
</dbReference>
<keyword evidence="3" id="KW-1185">Reference proteome</keyword>
<dbReference type="EMBL" id="VXIS01000010">
    <property type="protein sequence ID" value="KAA8913977.1"/>
    <property type="molecule type" value="Genomic_DNA"/>
</dbReference>
<gene>
    <name evidence="2" type="ORF">FN846DRAFT_902413</name>
</gene>
<evidence type="ECO:0000313" key="2">
    <source>
        <dbReference type="EMBL" id="KAA8913977.1"/>
    </source>
</evidence>
<evidence type="ECO:0000313" key="3">
    <source>
        <dbReference type="Proteomes" id="UP000326924"/>
    </source>
</evidence>
<proteinExistence type="predicted"/>
<organism evidence="2 3">
    <name type="scientific">Sphaerosporella brunnea</name>
    <dbReference type="NCBI Taxonomy" id="1250544"/>
    <lineage>
        <taxon>Eukaryota</taxon>
        <taxon>Fungi</taxon>
        <taxon>Dikarya</taxon>
        <taxon>Ascomycota</taxon>
        <taxon>Pezizomycotina</taxon>
        <taxon>Pezizomycetes</taxon>
        <taxon>Pezizales</taxon>
        <taxon>Pyronemataceae</taxon>
        <taxon>Sphaerosporella</taxon>
    </lineage>
</organism>
<feature type="region of interest" description="Disordered" evidence="1">
    <location>
        <begin position="129"/>
        <end position="155"/>
    </location>
</feature>
<reference evidence="2 3" key="1">
    <citation type="submission" date="2019-09" db="EMBL/GenBank/DDBJ databases">
        <title>Draft genome of the ectomycorrhizal ascomycete Sphaerosporella brunnea.</title>
        <authorList>
            <consortium name="DOE Joint Genome Institute"/>
            <person name="Benucci G.M."/>
            <person name="Marozzi G."/>
            <person name="Antonielli L."/>
            <person name="Sanchez S."/>
            <person name="Marco P."/>
            <person name="Wang X."/>
            <person name="Falini L.B."/>
            <person name="Barry K."/>
            <person name="Haridas S."/>
            <person name="Lipzen A."/>
            <person name="Labutti K."/>
            <person name="Grigoriev I.V."/>
            <person name="Murat C."/>
            <person name="Martin F."/>
            <person name="Albertini E."/>
            <person name="Donnini D."/>
            <person name="Bonito G."/>
        </authorList>
    </citation>
    <scope>NUCLEOTIDE SEQUENCE [LARGE SCALE GENOMIC DNA]</scope>
    <source>
        <strain evidence="2 3">Sb_GMNB300</strain>
    </source>
</reference>